<gene>
    <name evidence="1" type="ORF">QM524_09695</name>
</gene>
<name>A0ABT6Y7I0_9BACT</name>
<comment type="caution">
    <text evidence="1">The sequence shown here is derived from an EMBL/GenBank/DDBJ whole genome shotgun (WGS) entry which is preliminary data.</text>
</comment>
<sequence length="139" mass="16175">MRNLFKIILFFSFYISSCKNIDQEPEYGCENIVLEKVDWTYCENIERYDWRKCNDNRDTLTMKFKVRLENIKGIITQEDDSTFCLKPNGLNSLTPINLPKCFKIGNLRVVFSGDIRVAPGLNESNCGDLFELTKIEIAE</sequence>
<dbReference type="Proteomes" id="UP001236507">
    <property type="component" value="Unassembled WGS sequence"/>
</dbReference>
<reference evidence="1 2" key="1">
    <citation type="submission" date="2023-05" db="EMBL/GenBank/DDBJ databases">
        <title>Novel species of genus Flectobacillus isolated from stream in China.</title>
        <authorList>
            <person name="Lu H."/>
        </authorList>
    </citation>
    <scope>NUCLEOTIDE SEQUENCE [LARGE SCALE GENOMIC DNA]</scope>
    <source>
        <strain evidence="1 2">KCTC 42575</strain>
    </source>
</reference>
<evidence type="ECO:0008006" key="3">
    <source>
        <dbReference type="Google" id="ProtNLM"/>
    </source>
</evidence>
<dbReference type="RefSeq" id="WP_283344414.1">
    <property type="nucleotide sequence ID" value="NZ_JASHIF010000008.1"/>
</dbReference>
<accession>A0ABT6Y7I0</accession>
<proteinExistence type="predicted"/>
<dbReference type="EMBL" id="JASHIF010000008">
    <property type="protein sequence ID" value="MDI9859482.1"/>
    <property type="molecule type" value="Genomic_DNA"/>
</dbReference>
<organism evidence="1 2">
    <name type="scientific">Flectobacillus roseus</name>
    <dbReference type="NCBI Taxonomy" id="502259"/>
    <lineage>
        <taxon>Bacteria</taxon>
        <taxon>Pseudomonadati</taxon>
        <taxon>Bacteroidota</taxon>
        <taxon>Cytophagia</taxon>
        <taxon>Cytophagales</taxon>
        <taxon>Flectobacillaceae</taxon>
        <taxon>Flectobacillus</taxon>
    </lineage>
</organism>
<evidence type="ECO:0000313" key="1">
    <source>
        <dbReference type="EMBL" id="MDI9859482.1"/>
    </source>
</evidence>
<protein>
    <recommendedName>
        <fullName evidence="3">Lipoprotein</fullName>
    </recommendedName>
</protein>
<evidence type="ECO:0000313" key="2">
    <source>
        <dbReference type="Proteomes" id="UP001236507"/>
    </source>
</evidence>
<keyword evidence="2" id="KW-1185">Reference proteome</keyword>